<evidence type="ECO:0000256" key="1">
    <source>
        <dbReference type="SAM" id="MobiDB-lite"/>
    </source>
</evidence>
<dbReference type="EnsemblPlants" id="MELO3C021098.2.1">
    <property type="protein sequence ID" value="MELO3C021098.2.1"/>
    <property type="gene ID" value="MELO3C021098.2"/>
</dbReference>
<sequence length="190" mass="21688">MDTRIQPGLRPRVLVKEKTQEIKGVKLYSKNDAKKALKFVAENKAITFLKKGKIHSMVKTSMQSSKKVGTDQDLKDFEPQSDNSMLSPRSLPLDNPFTPLVEEPKDFPIDCNDFPSVDNEELVVAQVDNQLVCVEEDGSTLENKTEEDVLVNGTDIEPFVTTQKSFPLNKKQSQKKQSVEEEWRYREKIK</sequence>
<feature type="compositionally biased region" description="Basic and acidic residues" evidence="1">
    <location>
        <begin position="68"/>
        <end position="78"/>
    </location>
</feature>
<dbReference type="Gramene" id="MELO3C021098.2.1">
    <property type="protein sequence ID" value="MELO3C021098.2.1"/>
    <property type="gene ID" value="MELO3C021098.2"/>
</dbReference>
<protein>
    <submittedName>
        <fullName evidence="2">Uncharacterized protein</fullName>
    </submittedName>
</protein>
<reference evidence="2" key="1">
    <citation type="submission" date="2023-03" db="UniProtKB">
        <authorList>
            <consortium name="EnsemblPlants"/>
        </authorList>
    </citation>
    <scope>IDENTIFICATION</scope>
</reference>
<name>A0A9I9DMF6_CUCME</name>
<feature type="region of interest" description="Disordered" evidence="1">
    <location>
        <begin position="60"/>
        <end position="99"/>
    </location>
</feature>
<accession>A0A9I9DMF6</accession>
<dbReference type="AlphaFoldDB" id="A0A9I9DMF6"/>
<evidence type="ECO:0000313" key="2">
    <source>
        <dbReference type="EnsemblPlants" id="MELO3C021098.2.1"/>
    </source>
</evidence>
<organism evidence="2">
    <name type="scientific">Cucumis melo</name>
    <name type="common">Muskmelon</name>
    <dbReference type="NCBI Taxonomy" id="3656"/>
    <lineage>
        <taxon>Eukaryota</taxon>
        <taxon>Viridiplantae</taxon>
        <taxon>Streptophyta</taxon>
        <taxon>Embryophyta</taxon>
        <taxon>Tracheophyta</taxon>
        <taxon>Spermatophyta</taxon>
        <taxon>Magnoliopsida</taxon>
        <taxon>eudicotyledons</taxon>
        <taxon>Gunneridae</taxon>
        <taxon>Pentapetalae</taxon>
        <taxon>rosids</taxon>
        <taxon>fabids</taxon>
        <taxon>Cucurbitales</taxon>
        <taxon>Cucurbitaceae</taxon>
        <taxon>Benincaseae</taxon>
        <taxon>Cucumis</taxon>
    </lineage>
</organism>
<proteinExistence type="predicted"/>